<evidence type="ECO:0000313" key="2">
    <source>
        <dbReference type="EMBL" id="OME90806.1"/>
    </source>
</evidence>
<reference evidence="2 3" key="1">
    <citation type="submission" date="2016-11" db="EMBL/GenBank/DDBJ databases">
        <title>Paenibacillus species isolates.</title>
        <authorList>
            <person name="Beno S.M."/>
        </authorList>
    </citation>
    <scope>NUCLEOTIDE SEQUENCE [LARGE SCALE GENOMIC DNA]</scope>
    <source>
        <strain evidence="2 3">FSL F4-0100</strain>
    </source>
</reference>
<keyword evidence="2" id="KW-0560">Oxidoreductase</keyword>
<dbReference type="EMBL" id="MRTF01000007">
    <property type="protein sequence ID" value="OME90806.1"/>
    <property type="molecule type" value="Genomic_DNA"/>
</dbReference>
<feature type="domain" description="ABM" evidence="1">
    <location>
        <begin position="4"/>
        <end position="92"/>
    </location>
</feature>
<gene>
    <name evidence="2" type="ORF">BK123_20875</name>
</gene>
<accession>A0A1R1AY50</accession>
<dbReference type="InterPro" id="IPR007138">
    <property type="entry name" value="ABM_dom"/>
</dbReference>
<dbReference type="PANTHER" id="PTHR33336:SF3">
    <property type="entry name" value="ABM DOMAIN-CONTAINING PROTEIN"/>
    <property type="match status" value="1"/>
</dbReference>
<dbReference type="AlphaFoldDB" id="A0A1R1AY50"/>
<dbReference type="PROSITE" id="PS51725">
    <property type="entry name" value="ABM"/>
    <property type="match status" value="1"/>
</dbReference>
<dbReference type="Pfam" id="PF03992">
    <property type="entry name" value="ABM"/>
    <property type="match status" value="1"/>
</dbReference>
<organism evidence="2 3">
    <name type="scientific">Paenibacillus lautus</name>
    <name type="common">Bacillus lautus</name>
    <dbReference type="NCBI Taxonomy" id="1401"/>
    <lineage>
        <taxon>Bacteria</taxon>
        <taxon>Bacillati</taxon>
        <taxon>Bacillota</taxon>
        <taxon>Bacilli</taxon>
        <taxon>Bacillales</taxon>
        <taxon>Paenibacillaceae</taxon>
        <taxon>Paenibacillus</taxon>
    </lineage>
</organism>
<dbReference type="Gene3D" id="3.30.70.100">
    <property type="match status" value="1"/>
</dbReference>
<keyword evidence="2" id="KW-0503">Monooxygenase</keyword>
<dbReference type="STRING" id="1401.BK123_20875"/>
<dbReference type="PANTHER" id="PTHR33336">
    <property type="entry name" value="QUINOL MONOOXYGENASE YGIN-RELATED"/>
    <property type="match status" value="1"/>
</dbReference>
<name>A0A1R1AY50_PAELA</name>
<dbReference type="InterPro" id="IPR011008">
    <property type="entry name" value="Dimeric_a/b-barrel"/>
</dbReference>
<sequence>MTVITICAILKAKQGHENQLRDELLKLIEPSRAEKGCIQYMLHRSLEEKGTFVFYESWADENAIITHVNTEHYQTYRKNIETIIDTMDVYHLENMES</sequence>
<dbReference type="SUPFAM" id="SSF54909">
    <property type="entry name" value="Dimeric alpha+beta barrel"/>
    <property type="match status" value="1"/>
</dbReference>
<comment type="caution">
    <text evidence="2">The sequence shown here is derived from an EMBL/GenBank/DDBJ whole genome shotgun (WGS) entry which is preliminary data.</text>
</comment>
<dbReference type="InterPro" id="IPR050744">
    <property type="entry name" value="AI-2_Isomerase_LsrG"/>
</dbReference>
<dbReference type="OrthoDB" id="9806189at2"/>
<proteinExistence type="predicted"/>
<dbReference type="GO" id="GO:0004497">
    <property type="term" value="F:monooxygenase activity"/>
    <property type="evidence" value="ECO:0007669"/>
    <property type="project" value="UniProtKB-KW"/>
</dbReference>
<dbReference type="Proteomes" id="UP000187074">
    <property type="component" value="Unassembled WGS sequence"/>
</dbReference>
<evidence type="ECO:0000313" key="3">
    <source>
        <dbReference type="Proteomes" id="UP000187074"/>
    </source>
</evidence>
<dbReference type="GO" id="GO:0005829">
    <property type="term" value="C:cytosol"/>
    <property type="evidence" value="ECO:0007669"/>
    <property type="project" value="TreeGrafter"/>
</dbReference>
<protein>
    <submittedName>
        <fullName evidence="2">Antibiotic biosynthesis monooxygenase</fullName>
    </submittedName>
</protein>
<evidence type="ECO:0000259" key="1">
    <source>
        <dbReference type="PROSITE" id="PS51725"/>
    </source>
</evidence>
<dbReference type="RefSeq" id="WP_076324298.1">
    <property type="nucleotide sequence ID" value="NZ_MRTF01000007.1"/>
</dbReference>